<protein>
    <submittedName>
        <fullName evidence="2">Uncharacterized protein</fullName>
    </submittedName>
</protein>
<dbReference type="Proteomes" id="UP000024329">
    <property type="component" value="Unassembled WGS sequence"/>
</dbReference>
<feature type="signal peptide" evidence="1">
    <location>
        <begin position="1"/>
        <end position="22"/>
    </location>
</feature>
<organism evidence="2 3">
    <name type="scientific">Novosphingobium resinovorum</name>
    <dbReference type="NCBI Taxonomy" id="158500"/>
    <lineage>
        <taxon>Bacteria</taxon>
        <taxon>Pseudomonadati</taxon>
        <taxon>Pseudomonadota</taxon>
        <taxon>Alphaproteobacteria</taxon>
        <taxon>Sphingomonadales</taxon>
        <taxon>Sphingomonadaceae</taxon>
        <taxon>Novosphingobium</taxon>
    </lineage>
</organism>
<proteinExistence type="predicted"/>
<accession>A0A031JT79</accession>
<name>A0A031JT79_9SPHN</name>
<comment type="caution">
    <text evidence="2">The sequence shown here is derived from an EMBL/GenBank/DDBJ whole genome shotgun (WGS) entry which is preliminary data.</text>
</comment>
<evidence type="ECO:0000256" key="1">
    <source>
        <dbReference type="SAM" id="SignalP"/>
    </source>
</evidence>
<evidence type="ECO:0000313" key="3">
    <source>
        <dbReference type="Proteomes" id="UP000024329"/>
    </source>
</evidence>
<keyword evidence="1" id="KW-0732">Signal</keyword>
<feature type="chain" id="PRO_5001551883" evidence="1">
    <location>
        <begin position="23"/>
        <end position="587"/>
    </location>
</feature>
<reference evidence="2 3" key="1">
    <citation type="submission" date="2014-03" db="EMBL/GenBank/DDBJ databases">
        <title>Whole genome sequence of Novosphingobium resinovorum KF1.</title>
        <authorList>
            <person name="Gan H.M."/>
            <person name="Gan H.Y."/>
            <person name="Chew T.H."/>
            <person name="Savka M.A."/>
        </authorList>
    </citation>
    <scope>NUCLEOTIDE SEQUENCE [LARGE SCALE GENOMIC DNA]</scope>
    <source>
        <strain evidence="2 3">KF1</strain>
    </source>
</reference>
<dbReference type="eggNOG" id="COG0457">
    <property type="taxonomic scope" value="Bacteria"/>
</dbReference>
<evidence type="ECO:0000313" key="2">
    <source>
        <dbReference type="EMBL" id="EZP80150.1"/>
    </source>
</evidence>
<sequence length="587" mass="62231">MRLLPGAALVLGASLLCGTTVAPPLPYGTLDPSVGARLPGFAAELAQRPPLTGVGAWTPLAEAEAWRRLSTAPTPQRQAVRWDYARSLIAAERGPEALGVLEVMRQDDPDLGMVDAWRLAHGAALTQLGRSEDAMGELDMPGLRANPEACLWRLRALAQEGLAEQALAQLDCAGPALASPRGAPFVLAAARAGVEGGAPDKALHWLSWLPDRDPAANLLRARAGQALGHPDEARLRYARVVQSGDPVERMDARLSKLEGDIARGAIRPEAALKELDAIRYSWRGDGIEERALRLSYRLADARGDLSGTLSAGAALVRFHDVADLGPEFLPGLRAKLTAALDPARKLALDKAAGLYWDYRDLAPNGAEGDLMASQLAARLQQAGLYERAADLLSYQLTQRAGDLARGPLSARVAGLYILAGRPERALRTLRETDDPGLPDAMIAERKRVEAAALTQVGRADEALAVLQDLPGTSALQAEILWQRREWARYATLSAGALPKGRVLDPVAQAQVLRHAISQAMLGREDALSGLHARYAGAFKGLSSAPVFEMLTGTAGAVDPGKLAQAMAAIPSASPAGDFADLLEAGKK</sequence>
<dbReference type="STRING" id="158500.BES08_12285"/>
<gene>
    <name evidence="2" type="ORF">BV97_03564</name>
</gene>
<dbReference type="PATRIC" id="fig|158500.4.peg.3636"/>
<dbReference type="AlphaFoldDB" id="A0A031JT79"/>
<dbReference type="EMBL" id="JFYZ01000018">
    <property type="protein sequence ID" value="EZP80150.1"/>
    <property type="molecule type" value="Genomic_DNA"/>
</dbReference>
<dbReference type="RefSeq" id="WP_036527368.1">
    <property type="nucleotide sequence ID" value="NZ_JFYZ01000018.1"/>
</dbReference>